<dbReference type="Gene3D" id="1.10.565.10">
    <property type="entry name" value="Retinoid X Receptor"/>
    <property type="match status" value="1"/>
</dbReference>
<dbReference type="GO" id="GO:0008270">
    <property type="term" value="F:zinc ion binding"/>
    <property type="evidence" value="ECO:0007669"/>
    <property type="project" value="UniProtKB-KW"/>
</dbReference>
<dbReference type="PROSITE" id="PS51843">
    <property type="entry name" value="NR_LBD"/>
    <property type="match status" value="1"/>
</dbReference>
<sequence>GMDVCRACSHFFKRAIISRKGDSYKCRSRTNSCPIYNGRNLSCRGCRYAKCVSVGMVYDGPLRINKPTQMETRNIELPTTSAASFLDSVGAAYRDSIDRRRDQERILLLSRGDFTRIPHPTQELYSASHDTALATFDITMSEAHTFFLEVFPTLLDLPQAEQNELFQLYTLKFSVIDGYYRTIKTWGNANDYVNCSALICANLSSIDKWISKSAGGSQRAALLGSVRDYTKQQLELIVPPLQKADITDTELNALLTLILCDIDSPSCASDSVISRLENIQLQVLDELQQYYRRDWPNTSDCSIRLCNLLMLRHGVRESASLYYEFFRIRFALFDVFETELAFKDLIL</sequence>
<dbReference type="PROSITE" id="PS51030">
    <property type="entry name" value="NUCLEAR_REC_DBD_2"/>
    <property type="match status" value="1"/>
</dbReference>
<name>A0AAV5VV56_9BILA</name>
<dbReference type="EMBL" id="BTSY01000004">
    <property type="protein sequence ID" value="GMT22253.1"/>
    <property type="molecule type" value="Genomic_DNA"/>
</dbReference>
<organism evidence="11 12">
    <name type="scientific">Pristionchus fissidentatus</name>
    <dbReference type="NCBI Taxonomy" id="1538716"/>
    <lineage>
        <taxon>Eukaryota</taxon>
        <taxon>Metazoa</taxon>
        <taxon>Ecdysozoa</taxon>
        <taxon>Nematoda</taxon>
        <taxon>Chromadorea</taxon>
        <taxon>Rhabditida</taxon>
        <taxon>Rhabditina</taxon>
        <taxon>Diplogasteromorpha</taxon>
        <taxon>Diplogasteroidea</taxon>
        <taxon>Neodiplogasteridae</taxon>
        <taxon>Pristionchus</taxon>
    </lineage>
</organism>
<dbReference type="InterPro" id="IPR000536">
    <property type="entry name" value="Nucl_hrmn_rcpt_lig-bd"/>
</dbReference>
<evidence type="ECO:0000313" key="12">
    <source>
        <dbReference type="Proteomes" id="UP001432322"/>
    </source>
</evidence>
<dbReference type="SMART" id="SM00399">
    <property type="entry name" value="ZnF_C4"/>
    <property type="match status" value="1"/>
</dbReference>
<feature type="domain" description="NR LBD" evidence="10">
    <location>
        <begin position="92"/>
        <end position="347"/>
    </location>
</feature>
<keyword evidence="2" id="KW-0863">Zinc-finger</keyword>
<evidence type="ECO:0000256" key="4">
    <source>
        <dbReference type="ARBA" id="ARBA00023015"/>
    </source>
</evidence>
<feature type="non-terminal residue" evidence="11">
    <location>
        <position position="1"/>
    </location>
</feature>
<evidence type="ECO:0000259" key="10">
    <source>
        <dbReference type="PROSITE" id="PS51843"/>
    </source>
</evidence>
<evidence type="ECO:0000259" key="9">
    <source>
        <dbReference type="PROSITE" id="PS51030"/>
    </source>
</evidence>
<keyword evidence="3" id="KW-0862">Zinc</keyword>
<dbReference type="InterPro" id="IPR001628">
    <property type="entry name" value="Znf_hrmn_rcpt"/>
</dbReference>
<dbReference type="AlphaFoldDB" id="A0AAV5VV56"/>
<proteinExistence type="predicted"/>
<dbReference type="PANTHER" id="PTHR46011:SF6">
    <property type="entry name" value="HIGH ZINC ACTIVATED NUCLEAR RECEPTOR PROTEIN"/>
    <property type="match status" value="1"/>
</dbReference>
<dbReference type="Gene3D" id="3.30.50.10">
    <property type="entry name" value="Erythroid Transcription Factor GATA-1, subunit A"/>
    <property type="match status" value="1"/>
</dbReference>
<keyword evidence="6" id="KW-0804">Transcription</keyword>
<evidence type="ECO:0000256" key="2">
    <source>
        <dbReference type="ARBA" id="ARBA00022771"/>
    </source>
</evidence>
<keyword evidence="7" id="KW-0675">Receptor</keyword>
<dbReference type="InterPro" id="IPR013088">
    <property type="entry name" value="Znf_NHR/GATA"/>
</dbReference>
<dbReference type="GO" id="GO:0043565">
    <property type="term" value="F:sequence-specific DNA binding"/>
    <property type="evidence" value="ECO:0007669"/>
    <property type="project" value="InterPro"/>
</dbReference>
<dbReference type="InterPro" id="IPR035500">
    <property type="entry name" value="NHR-like_dom_sf"/>
</dbReference>
<feature type="domain" description="Nuclear receptor" evidence="9">
    <location>
        <begin position="1"/>
        <end position="63"/>
    </location>
</feature>
<evidence type="ECO:0008006" key="13">
    <source>
        <dbReference type="Google" id="ProtNLM"/>
    </source>
</evidence>
<dbReference type="SUPFAM" id="SSF48508">
    <property type="entry name" value="Nuclear receptor ligand-binding domain"/>
    <property type="match status" value="1"/>
</dbReference>
<evidence type="ECO:0000256" key="5">
    <source>
        <dbReference type="ARBA" id="ARBA00023125"/>
    </source>
</evidence>
<accession>A0AAV5VV56</accession>
<dbReference type="SMART" id="SM00430">
    <property type="entry name" value="HOLI"/>
    <property type="match status" value="1"/>
</dbReference>
<dbReference type="GO" id="GO:0003700">
    <property type="term" value="F:DNA-binding transcription factor activity"/>
    <property type="evidence" value="ECO:0007669"/>
    <property type="project" value="InterPro"/>
</dbReference>
<dbReference type="SUPFAM" id="SSF57716">
    <property type="entry name" value="Glucocorticoid receptor-like (DNA-binding domain)"/>
    <property type="match status" value="1"/>
</dbReference>
<evidence type="ECO:0000256" key="6">
    <source>
        <dbReference type="ARBA" id="ARBA00023163"/>
    </source>
</evidence>
<dbReference type="Proteomes" id="UP001432322">
    <property type="component" value="Unassembled WGS sequence"/>
</dbReference>
<keyword evidence="5" id="KW-0238">DNA-binding</keyword>
<evidence type="ECO:0000256" key="8">
    <source>
        <dbReference type="ARBA" id="ARBA00023242"/>
    </source>
</evidence>
<evidence type="ECO:0000256" key="3">
    <source>
        <dbReference type="ARBA" id="ARBA00022833"/>
    </source>
</evidence>
<evidence type="ECO:0000256" key="1">
    <source>
        <dbReference type="ARBA" id="ARBA00022723"/>
    </source>
</evidence>
<dbReference type="Pfam" id="PF00105">
    <property type="entry name" value="zf-C4"/>
    <property type="match status" value="1"/>
</dbReference>
<keyword evidence="1" id="KW-0479">Metal-binding</keyword>
<gene>
    <name evidence="11" type="ORF">PFISCL1PPCAC_13550</name>
</gene>
<keyword evidence="8" id="KW-0539">Nucleus</keyword>
<keyword evidence="12" id="KW-1185">Reference proteome</keyword>
<evidence type="ECO:0000256" key="7">
    <source>
        <dbReference type="ARBA" id="ARBA00023170"/>
    </source>
</evidence>
<dbReference type="GO" id="GO:0005634">
    <property type="term" value="C:nucleus"/>
    <property type="evidence" value="ECO:0007669"/>
    <property type="project" value="TreeGrafter"/>
</dbReference>
<reference evidence="11" key="1">
    <citation type="submission" date="2023-10" db="EMBL/GenBank/DDBJ databases">
        <title>Genome assembly of Pristionchus species.</title>
        <authorList>
            <person name="Yoshida K."/>
            <person name="Sommer R.J."/>
        </authorList>
    </citation>
    <scope>NUCLEOTIDE SEQUENCE</scope>
    <source>
        <strain evidence="11">RS5133</strain>
    </source>
</reference>
<comment type="caution">
    <text evidence="11">The sequence shown here is derived from an EMBL/GenBank/DDBJ whole genome shotgun (WGS) entry which is preliminary data.</text>
</comment>
<dbReference type="PANTHER" id="PTHR46011">
    <property type="entry name" value="NUCLEAR HORMONE RECEPTOR FAMILY MEMBER NHR-86-RELATED"/>
    <property type="match status" value="1"/>
</dbReference>
<dbReference type="Pfam" id="PF00104">
    <property type="entry name" value="Hormone_recep"/>
    <property type="match status" value="1"/>
</dbReference>
<protein>
    <recommendedName>
        <fullName evidence="13">Nuclear receptor</fullName>
    </recommendedName>
</protein>
<keyword evidence="4" id="KW-0805">Transcription regulation</keyword>
<evidence type="ECO:0000313" key="11">
    <source>
        <dbReference type="EMBL" id="GMT22253.1"/>
    </source>
</evidence>